<accession>A0ABR8KVU5</accession>
<dbReference type="Proteomes" id="UP000653231">
    <property type="component" value="Unassembled WGS sequence"/>
</dbReference>
<keyword evidence="3" id="KW-1185">Reference proteome</keyword>
<feature type="domain" description="FAD-binding" evidence="1">
    <location>
        <begin position="2"/>
        <end position="73"/>
    </location>
</feature>
<sequence length="171" mass="17351">MDVDVVVAGAGPVGLMLACELRLGGVSVLVLEREAEPGAAHKAGAMGARSINAPTADAFHRRGLLEEVRRAALMWFTPDASDPGAPDSGAAAPLPFAGHFAGLPVRPDRLDPGDPDLAAHTLGGGAISVLDLEAILERRARELGAEIRRGCPLIGFGDPGGADPGGLAGRV</sequence>
<organism evidence="2 3">
    <name type="scientific">Microbispora bryophytorum subsp. camponoti</name>
    <dbReference type="NCBI Taxonomy" id="1677852"/>
    <lineage>
        <taxon>Bacteria</taxon>
        <taxon>Bacillati</taxon>
        <taxon>Actinomycetota</taxon>
        <taxon>Actinomycetes</taxon>
        <taxon>Streptosporangiales</taxon>
        <taxon>Streptosporangiaceae</taxon>
        <taxon>Microbispora</taxon>
    </lineage>
</organism>
<evidence type="ECO:0000313" key="3">
    <source>
        <dbReference type="Proteomes" id="UP000653231"/>
    </source>
</evidence>
<dbReference type="EMBL" id="JACXRZ010000002">
    <property type="protein sequence ID" value="MBD3141762.1"/>
    <property type="molecule type" value="Genomic_DNA"/>
</dbReference>
<evidence type="ECO:0000313" key="2">
    <source>
        <dbReference type="EMBL" id="MBD3141762.1"/>
    </source>
</evidence>
<dbReference type="InterPro" id="IPR002938">
    <property type="entry name" value="FAD-bd"/>
</dbReference>
<proteinExistence type="predicted"/>
<dbReference type="RefSeq" id="WP_191049646.1">
    <property type="nucleotide sequence ID" value="NZ_JACXRZ010000002.1"/>
</dbReference>
<reference evidence="2 3" key="1">
    <citation type="submission" date="2020-09" db="EMBL/GenBank/DDBJ databases">
        <title>Actinomycete isolated from the Camponotus japonicus Mayr.</title>
        <authorList>
            <person name="Gong X."/>
        </authorList>
    </citation>
    <scope>NUCLEOTIDE SEQUENCE [LARGE SCALE GENOMIC DNA]</scope>
    <source>
        <strain evidence="2 3">2C-HV3</strain>
    </source>
</reference>
<dbReference type="SUPFAM" id="SSF51905">
    <property type="entry name" value="FAD/NAD(P)-binding domain"/>
    <property type="match status" value="1"/>
</dbReference>
<dbReference type="InterPro" id="IPR036188">
    <property type="entry name" value="FAD/NAD-bd_sf"/>
</dbReference>
<evidence type="ECO:0000259" key="1">
    <source>
        <dbReference type="Pfam" id="PF01494"/>
    </source>
</evidence>
<name>A0ABR8KVU5_9ACTN</name>
<dbReference type="Pfam" id="PF01494">
    <property type="entry name" value="FAD_binding_3"/>
    <property type="match status" value="1"/>
</dbReference>
<gene>
    <name evidence="2" type="ORF">IEQ31_00935</name>
</gene>
<protein>
    <submittedName>
        <fullName evidence="2">FAD-dependent oxidoreductase</fullName>
    </submittedName>
</protein>
<comment type="caution">
    <text evidence="2">The sequence shown here is derived from an EMBL/GenBank/DDBJ whole genome shotgun (WGS) entry which is preliminary data.</text>
</comment>
<dbReference type="Gene3D" id="3.50.50.60">
    <property type="entry name" value="FAD/NAD(P)-binding domain"/>
    <property type="match status" value="1"/>
</dbReference>